<reference evidence="1 2" key="1">
    <citation type="journal article" date="2017" name="Antonie Van Leeuwenhoek">
        <title>Rhizobium rhizosphaerae sp. nov., a novel species isolated from rice rhizosphere.</title>
        <authorList>
            <person name="Zhao J.J."/>
            <person name="Zhang J."/>
            <person name="Zhang R.J."/>
            <person name="Zhang C.W."/>
            <person name="Yin H.Q."/>
            <person name="Zhang X.X."/>
        </authorList>
    </citation>
    <scope>NUCLEOTIDE SEQUENCE [LARGE SCALE GENOMIC DNA]</scope>
    <source>
        <strain evidence="1 2">KMM 241</strain>
    </source>
</reference>
<proteinExistence type="predicted"/>
<gene>
    <name evidence="1" type="ORF">GMES_3400</name>
</gene>
<dbReference type="AlphaFoldDB" id="K6Z5K9"/>
<evidence type="ECO:0000313" key="1">
    <source>
        <dbReference type="EMBL" id="GAC25677.1"/>
    </source>
</evidence>
<dbReference type="Proteomes" id="UP000006263">
    <property type="component" value="Unassembled WGS sequence"/>
</dbReference>
<comment type="caution">
    <text evidence="1">The sequence shown here is derived from an EMBL/GenBank/DDBJ whole genome shotgun (WGS) entry which is preliminary data.</text>
</comment>
<organism evidence="1 2">
    <name type="scientific">Paraglaciecola mesophila KMM 241</name>
    <dbReference type="NCBI Taxonomy" id="1128912"/>
    <lineage>
        <taxon>Bacteria</taxon>
        <taxon>Pseudomonadati</taxon>
        <taxon>Pseudomonadota</taxon>
        <taxon>Gammaproteobacteria</taxon>
        <taxon>Alteromonadales</taxon>
        <taxon>Alteromonadaceae</taxon>
        <taxon>Paraglaciecola</taxon>
    </lineage>
</organism>
<protein>
    <submittedName>
        <fullName evidence="1">Uncharacterized protein</fullName>
    </submittedName>
</protein>
<sequence length="38" mass="4355">MTAIDNNTLYITFMTFSLFRFFALNQLPITLNNALNLG</sequence>
<accession>K6Z5K9</accession>
<name>K6Z5K9_9ALTE</name>
<evidence type="ECO:0000313" key="2">
    <source>
        <dbReference type="Proteomes" id="UP000006263"/>
    </source>
</evidence>
<dbReference type="EMBL" id="BAEP01000065">
    <property type="protein sequence ID" value="GAC25677.1"/>
    <property type="molecule type" value="Genomic_DNA"/>
</dbReference>